<accession>A0ABV8TX96</accession>
<name>A0ABV8TX96_9ACTN</name>
<evidence type="ECO:0000313" key="1">
    <source>
        <dbReference type="EMBL" id="MFC4335400.1"/>
    </source>
</evidence>
<evidence type="ECO:0000313" key="2">
    <source>
        <dbReference type="Proteomes" id="UP001595823"/>
    </source>
</evidence>
<evidence type="ECO:0008006" key="3">
    <source>
        <dbReference type="Google" id="ProtNLM"/>
    </source>
</evidence>
<dbReference type="RefSeq" id="WP_380620170.1">
    <property type="nucleotide sequence ID" value="NZ_JBHSDK010000013.1"/>
</dbReference>
<reference evidence="2" key="1">
    <citation type="journal article" date="2019" name="Int. J. Syst. Evol. Microbiol.">
        <title>The Global Catalogue of Microorganisms (GCM) 10K type strain sequencing project: providing services to taxonomists for standard genome sequencing and annotation.</title>
        <authorList>
            <consortium name="The Broad Institute Genomics Platform"/>
            <consortium name="The Broad Institute Genome Sequencing Center for Infectious Disease"/>
            <person name="Wu L."/>
            <person name="Ma J."/>
        </authorList>
    </citation>
    <scope>NUCLEOTIDE SEQUENCE [LARGE SCALE GENOMIC DNA]</scope>
    <source>
        <strain evidence="2">IBRC-M 10908</strain>
    </source>
</reference>
<keyword evidence="2" id="KW-1185">Reference proteome</keyword>
<comment type="caution">
    <text evidence="1">The sequence shown here is derived from an EMBL/GenBank/DDBJ whole genome shotgun (WGS) entry which is preliminary data.</text>
</comment>
<dbReference type="Proteomes" id="UP001595823">
    <property type="component" value="Unassembled WGS sequence"/>
</dbReference>
<dbReference type="EMBL" id="JBHSDK010000013">
    <property type="protein sequence ID" value="MFC4335400.1"/>
    <property type="molecule type" value="Genomic_DNA"/>
</dbReference>
<gene>
    <name evidence="1" type="ORF">ACFPET_09340</name>
</gene>
<sequence>MNDYSWKTKRSLQLLESAVSARAQFRSAAPRAVRWEVLHAALGVELPPDFRALAEAYPPLEFEDFLRIELPRVGEESSYVARVREASEILQDLCDMGDAVDYVPYPEPGGLLLWGSSTSGDCFYWRTWSESPADWPIVVMGENGDWSEHVIGVVDFLAAIYRKDVLPPGMPENFPSDYPDVVAL</sequence>
<proteinExistence type="predicted"/>
<protein>
    <recommendedName>
        <fullName evidence="3">Knr4/Smi1-like domain-containing protein</fullName>
    </recommendedName>
</protein>
<organism evidence="1 2">
    <name type="scientific">Salininema proteolyticum</name>
    <dbReference type="NCBI Taxonomy" id="1607685"/>
    <lineage>
        <taxon>Bacteria</taxon>
        <taxon>Bacillati</taxon>
        <taxon>Actinomycetota</taxon>
        <taxon>Actinomycetes</taxon>
        <taxon>Glycomycetales</taxon>
        <taxon>Glycomycetaceae</taxon>
        <taxon>Salininema</taxon>
    </lineage>
</organism>